<keyword evidence="1" id="KW-1133">Transmembrane helix</keyword>
<proteinExistence type="predicted"/>
<organism evidence="2 3">
    <name type="scientific">Atopococcus tabaci</name>
    <dbReference type="NCBI Taxonomy" id="269774"/>
    <lineage>
        <taxon>Bacteria</taxon>
        <taxon>Bacillati</taxon>
        <taxon>Bacillota</taxon>
        <taxon>Bacilli</taxon>
        <taxon>Lactobacillales</taxon>
        <taxon>Carnobacteriaceae</taxon>
        <taxon>Atopococcus</taxon>
    </lineage>
</organism>
<protein>
    <submittedName>
        <fullName evidence="2">Glutaminyl-peptide cyclotransferase</fullName>
    </submittedName>
</protein>
<dbReference type="AlphaFoldDB" id="A0AA43ZSX8"/>
<evidence type="ECO:0000313" key="3">
    <source>
        <dbReference type="Proteomes" id="UP001171751"/>
    </source>
</evidence>
<dbReference type="EMBL" id="JAUNQW010000022">
    <property type="protein sequence ID" value="MDO5457712.1"/>
    <property type="molecule type" value="Genomic_DNA"/>
</dbReference>
<accession>A0AA43ZSX8</accession>
<feature type="transmembrane region" description="Helical" evidence="1">
    <location>
        <begin position="21"/>
        <end position="38"/>
    </location>
</feature>
<dbReference type="Proteomes" id="UP001171751">
    <property type="component" value="Unassembled WGS sequence"/>
</dbReference>
<dbReference type="InterPro" id="IPR011044">
    <property type="entry name" value="Quino_amine_DH_bsu"/>
</dbReference>
<keyword evidence="1" id="KW-0812">Transmembrane</keyword>
<sequence length="275" mass="32458">MRNRYRGLPFSKEALTWYRRITGLQLTLGLIAVLFLLWNNNRDKGTYDIINRLEYNSQIDTQAIEWTEDHRLLVSSDLHGRSAVGYLEDSYFDIKYSLNKNEFAEDFTLTPHGLWLLTWKNERAYLLEPDSFQELAIISYEGEGWGLAYDAGRDFLYMSDGTSTIQVRDSHNFDLLDTFEVRTTFGQEITLIKELEYDGSHLYANIYQSNRVIRIEVERFNKGRVTNEWDFTPLIHDLKKVYPNIQELNGIAHLQENQFLVTGKKYPYIYKLYLN</sequence>
<comment type="caution">
    <text evidence="2">The sequence shown here is derived from an EMBL/GenBank/DDBJ whole genome shotgun (WGS) entry which is preliminary data.</text>
</comment>
<dbReference type="GO" id="GO:0016603">
    <property type="term" value="F:glutaminyl-peptide cyclotransferase activity"/>
    <property type="evidence" value="ECO:0007669"/>
    <property type="project" value="InterPro"/>
</dbReference>
<gene>
    <name evidence="2" type="ORF">Q4F26_05125</name>
</gene>
<reference evidence="2" key="1">
    <citation type="submission" date="2023-07" db="EMBL/GenBank/DDBJ databases">
        <title>Between Cages and Wild: Unraveling the Impact of Captivity on Animal Microbiomes and Antimicrobial Resistance.</title>
        <authorList>
            <person name="Schmartz G.P."/>
            <person name="Rehner J."/>
            <person name="Schuff M.J."/>
            <person name="Becker S.L."/>
            <person name="Kravczyk M."/>
            <person name="Gurevich A."/>
            <person name="Francke R."/>
            <person name="Mueller R."/>
            <person name="Keller V."/>
            <person name="Keller A."/>
        </authorList>
    </citation>
    <scope>NUCLEOTIDE SEQUENCE</scope>
    <source>
        <strain evidence="2">S39M_St_73</strain>
    </source>
</reference>
<dbReference type="PANTHER" id="PTHR31270">
    <property type="entry name" value="GLUTAMINYL-PEPTIDE CYCLOTRANSFERASE"/>
    <property type="match status" value="1"/>
</dbReference>
<dbReference type="PANTHER" id="PTHR31270:SF1">
    <property type="entry name" value="GLUTAMINYL-PEPTIDE CYCLOTRANSFERASE"/>
    <property type="match status" value="1"/>
</dbReference>
<dbReference type="SUPFAM" id="SSF50969">
    <property type="entry name" value="YVTN repeat-like/Quinoprotein amine dehydrogenase"/>
    <property type="match status" value="1"/>
</dbReference>
<evidence type="ECO:0000256" key="1">
    <source>
        <dbReference type="SAM" id="Phobius"/>
    </source>
</evidence>
<keyword evidence="3" id="KW-1185">Reference proteome</keyword>
<name>A0AA43ZSX8_9LACT</name>
<keyword evidence="1" id="KW-0472">Membrane</keyword>
<dbReference type="Pfam" id="PF05096">
    <property type="entry name" value="Glu_cyclase_2"/>
    <property type="match status" value="1"/>
</dbReference>
<evidence type="ECO:0000313" key="2">
    <source>
        <dbReference type="EMBL" id="MDO5457712.1"/>
    </source>
</evidence>
<dbReference type="InterPro" id="IPR007788">
    <property type="entry name" value="QCT"/>
</dbReference>